<feature type="domain" description="Flavodoxin-like" evidence="1">
    <location>
        <begin position="6"/>
        <end position="156"/>
    </location>
</feature>
<dbReference type="SUPFAM" id="SSF52218">
    <property type="entry name" value="Flavoproteins"/>
    <property type="match status" value="1"/>
</dbReference>
<dbReference type="Pfam" id="PF12682">
    <property type="entry name" value="Flavodoxin_4"/>
    <property type="match status" value="1"/>
</dbReference>
<comment type="caution">
    <text evidence="2">The sequence shown here is derived from an EMBL/GenBank/DDBJ whole genome shotgun (WGS) entry which is preliminary data.</text>
</comment>
<dbReference type="Proteomes" id="UP000052015">
    <property type="component" value="Unassembled WGS sequence"/>
</dbReference>
<dbReference type="GO" id="GO:0009055">
    <property type="term" value="F:electron transfer activity"/>
    <property type="evidence" value="ECO:0007669"/>
    <property type="project" value="InterPro"/>
</dbReference>
<organism evidence="2 3">
    <name type="scientific">Caloramator mitchellensis</name>
    <dbReference type="NCBI Taxonomy" id="908809"/>
    <lineage>
        <taxon>Bacteria</taxon>
        <taxon>Bacillati</taxon>
        <taxon>Bacillota</taxon>
        <taxon>Clostridia</taxon>
        <taxon>Eubacteriales</taxon>
        <taxon>Clostridiaceae</taxon>
        <taxon>Caloramator</taxon>
    </lineage>
</organism>
<dbReference type="RefSeq" id="WP_057978622.1">
    <property type="nucleotide sequence ID" value="NZ_LKHP01000007.1"/>
</dbReference>
<evidence type="ECO:0000313" key="3">
    <source>
        <dbReference type="Proteomes" id="UP000052015"/>
    </source>
</evidence>
<gene>
    <name evidence="2" type="ORF">ABG79_01454</name>
</gene>
<dbReference type="PANTHER" id="PTHR39201:SF1">
    <property type="entry name" value="FLAVODOXIN-LIKE DOMAIN-CONTAINING PROTEIN"/>
    <property type="match status" value="1"/>
</dbReference>
<dbReference type="PROSITE" id="PS00201">
    <property type="entry name" value="FLAVODOXIN"/>
    <property type="match status" value="1"/>
</dbReference>
<reference evidence="2 3" key="1">
    <citation type="submission" date="2015-09" db="EMBL/GenBank/DDBJ databases">
        <title>Draft genome sequence of a Caloramator mitchellensis, a moderate thermophile from the Great Artesian Basin of Australia.</title>
        <authorList>
            <person name="Patel B.K."/>
        </authorList>
    </citation>
    <scope>NUCLEOTIDE SEQUENCE [LARGE SCALE GENOMIC DNA]</scope>
    <source>
        <strain evidence="2 3">VF08</strain>
    </source>
</reference>
<name>A0A0R3JT64_CALMK</name>
<dbReference type="GO" id="GO:0016651">
    <property type="term" value="F:oxidoreductase activity, acting on NAD(P)H"/>
    <property type="evidence" value="ECO:0007669"/>
    <property type="project" value="UniProtKB-ARBA"/>
</dbReference>
<dbReference type="GO" id="GO:0010181">
    <property type="term" value="F:FMN binding"/>
    <property type="evidence" value="ECO:0007669"/>
    <property type="project" value="InterPro"/>
</dbReference>
<dbReference type="Gene3D" id="3.40.50.360">
    <property type="match status" value="1"/>
</dbReference>
<dbReference type="InterPro" id="IPR001226">
    <property type="entry name" value="Flavodoxin_CS"/>
</dbReference>
<protein>
    <submittedName>
        <fullName evidence="2">Flavodoxin</fullName>
    </submittedName>
</protein>
<dbReference type="PANTHER" id="PTHR39201">
    <property type="entry name" value="EXPORTED PROTEIN-RELATED"/>
    <property type="match status" value="1"/>
</dbReference>
<keyword evidence="3" id="KW-1185">Reference proteome</keyword>
<dbReference type="EMBL" id="LKHP01000007">
    <property type="protein sequence ID" value="KRQ86704.1"/>
    <property type="molecule type" value="Genomic_DNA"/>
</dbReference>
<dbReference type="AlphaFoldDB" id="A0A0R3JT64"/>
<evidence type="ECO:0000259" key="1">
    <source>
        <dbReference type="Pfam" id="PF12682"/>
    </source>
</evidence>
<dbReference type="InterPro" id="IPR008254">
    <property type="entry name" value="Flavodoxin/NO_synth"/>
</dbReference>
<dbReference type="OrthoDB" id="9806505at2"/>
<accession>A0A0R3JT64</accession>
<proteinExistence type="predicted"/>
<sequence>MGKGAIVYFSMGGNTEFVAGLIQRITGFDLINIKPMKELRYKGFLKVFIGGKMALFGETPEIKDLEKDINGYDTIIIGTPVWAGRPNPYVNTFVSKYDLKGKKVALFACCAGDPNKTFDILKGKIKGNVTSTIFFKEALKNKNLGIEEKIKEWVKSII</sequence>
<dbReference type="InterPro" id="IPR029039">
    <property type="entry name" value="Flavoprotein-like_sf"/>
</dbReference>
<evidence type="ECO:0000313" key="2">
    <source>
        <dbReference type="EMBL" id="KRQ86704.1"/>
    </source>
</evidence>
<dbReference type="STRING" id="908809.ABG79_01454"/>